<proteinExistence type="predicted"/>
<dbReference type="SUPFAM" id="SSF50956">
    <property type="entry name" value="Thermostable phytase (3-phytase)"/>
    <property type="match status" value="1"/>
</dbReference>
<evidence type="ECO:0000313" key="3">
    <source>
        <dbReference type="Proteomes" id="UP000289821"/>
    </source>
</evidence>
<reference evidence="2 3" key="1">
    <citation type="submission" date="2018-07" db="EMBL/GenBank/DDBJ databases">
        <title>Leeuwenhoekiella genomics.</title>
        <authorList>
            <person name="Tahon G."/>
            <person name="Willems A."/>
        </authorList>
    </citation>
    <scope>NUCLEOTIDE SEQUENCE [LARGE SCALE GENOMIC DNA]</scope>
    <source>
        <strain evidence="2 3">R-50232</strain>
    </source>
</reference>
<dbReference type="Pfam" id="PF02333">
    <property type="entry name" value="Phytase"/>
    <property type="match status" value="1"/>
</dbReference>
<comment type="caution">
    <text evidence="2">The sequence shown here is derived from an EMBL/GenBank/DDBJ whole genome shotgun (WGS) entry which is preliminary data.</text>
</comment>
<dbReference type="Proteomes" id="UP000289821">
    <property type="component" value="Unassembled WGS sequence"/>
</dbReference>
<sequence length="345" mass="38640">MIYFRMKNFKYIAGFSTALVLFSCGNTKSQLSEIKPDTITEHVKYDTDDPAIWINPEDASQSIVFGTDKDTDGGIFAFDLEGKIIPEKSIPNIKRPNNVDLRYGFPVTDSTTTDIIAFTERERKMLRIYSVPDMKPLDGGGFPVFVEDANEEFQYPMGVSLYKSAVDGAFYAIVGRKTGPLENYLYQYKITSKSDGLVSFDLVRKFGNFSGKKEIEAIAVDDALGFVYYSDEGESIKKYHAEPAKGNEQLASFGKEDFLEDIEGIAIAAYEDGSGMLIVSDQQRGQFNIYDRKTNELVRILNLATTETDGCEAVTVPLNETFKNGLFVAMNDDGTFYYYDLGKLK</sequence>
<protein>
    <submittedName>
        <fullName evidence="2">3-phytase</fullName>
    </submittedName>
</protein>
<dbReference type="InterPro" id="IPR011042">
    <property type="entry name" value="6-blade_b-propeller_TolB-like"/>
</dbReference>
<keyword evidence="3" id="KW-1185">Reference proteome</keyword>
<evidence type="ECO:0000313" key="2">
    <source>
        <dbReference type="EMBL" id="RXG18195.1"/>
    </source>
</evidence>
<dbReference type="EMBL" id="QOVI01000001">
    <property type="protein sequence ID" value="RXG18195.1"/>
    <property type="molecule type" value="Genomic_DNA"/>
</dbReference>
<dbReference type="GO" id="GO:0016158">
    <property type="term" value="F:inositol hexakisphosphate 3-phosphatase activity"/>
    <property type="evidence" value="ECO:0007669"/>
    <property type="project" value="InterPro"/>
</dbReference>
<dbReference type="Gene3D" id="2.120.10.30">
    <property type="entry name" value="TolB, C-terminal domain"/>
    <property type="match status" value="1"/>
</dbReference>
<gene>
    <name evidence="2" type="ORF">DSM04_101384</name>
</gene>
<evidence type="ECO:0000259" key="1">
    <source>
        <dbReference type="PROSITE" id="PS51662"/>
    </source>
</evidence>
<organism evidence="2 3">
    <name type="scientific">Leeuwenhoekiella aestuarii</name>
    <dbReference type="NCBI Taxonomy" id="2249426"/>
    <lineage>
        <taxon>Bacteria</taxon>
        <taxon>Pseudomonadati</taxon>
        <taxon>Bacteroidota</taxon>
        <taxon>Flavobacteriia</taxon>
        <taxon>Flavobacteriales</taxon>
        <taxon>Flavobacteriaceae</taxon>
        <taxon>Leeuwenhoekiella</taxon>
    </lineage>
</organism>
<name>A0A4Q0P010_9FLAO</name>
<dbReference type="PROSITE" id="PS51257">
    <property type="entry name" value="PROKAR_LIPOPROTEIN"/>
    <property type="match status" value="1"/>
</dbReference>
<dbReference type="PROSITE" id="PS51662">
    <property type="entry name" value="BP_PHYTASE"/>
    <property type="match status" value="1"/>
</dbReference>
<accession>A0A4Q0P010</accession>
<feature type="domain" description="BPP" evidence="1">
    <location>
        <begin position="24"/>
        <end position="345"/>
    </location>
</feature>
<dbReference type="AlphaFoldDB" id="A0A4Q0P010"/>
<dbReference type="InterPro" id="IPR003431">
    <property type="entry name" value="B-propeller_Phytase"/>
</dbReference>